<evidence type="ECO:0000313" key="2">
    <source>
        <dbReference type="Proteomes" id="UP000799118"/>
    </source>
</evidence>
<sequence length="78" mass="8474">MDLAASITLGISSHLCWCSDLASNPTQPRNRLCYHTPSTAGPLESCRSLLSLTTSSPLDNDAPHAHNWIVSRSCYARC</sequence>
<dbReference type="AlphaFoldDB" id="A0A6A4GZR3"/>
<dbReference type="Proteomes" id="UP000799118">
    <property type="component" value="Unassembled WGS sequence"/>
</dbReference>
<proteinExistence type="predicted"/>
<accession>A0A6A4GZR3</accession>
<organism evidence="1 2">
    <name type="scientific">Gymnopus androsaceus JB14</name>
    <dbReference type="NCBI Taxonomy" id="1447944"/>
    <lineage>
        <taxon>Eukaryota</taxon>
        <taxon>Fungi</taxon>
        <taxon>Dikarya</taxon>
        <taxon>Basidiomycota</taxon>
        <taxon>Agaricomycotina</taxon>
        <taxon>Agaricomycetes</taxon>
        <taxon>Agaricomycetidae</taxon>
        <taxon>Agaricales</taxon>
        <taxon>Marasmiineae</taxon>
        <taxon>Omphalotaceae</taxon>
        <taxon>Gymnopus</taxon>
    </lineage>
</organism>
<gene>
    <name evidence="1" type="ORF">BT96DRAFT_925798</name>
</gene>
<protein>
    <submittedName>
        <fullName evidence="1">Uncharacterized protein</fullName>
    </submittedName>
</protein>
<dbReference type="EMBL" id="ML769652">
    <property type="protein sequence ID" value="KAE9390614.1"/>
    <property type="molecule type" value="Genomic_DNA"/>
</dbReference>
<evidence type="ECO:0000313" key="1">
    <source>
        <dbReference type="EMBL" id="KAE9390614.1"/>
    </source>
</evidence>
<keyword evidence="2" id="KW-1185">Reference proteome</keyword>
<reference evidence="1" key="1">
    <citation type="journal article" date="2019" name="Environ. Microbiol.">
        <title>Fungal ecological strategies reflected in gene transcription - a case study of two litter decomposers.</title>
        <authorList>
            <person name="Barbi F."/>
            <person name="Kohler A."/>
            <person name="Barry K."/>
            <person name="Baskaran P."/>
            <person name="Daum C."/>
            <person name="Fauchery L."/>
            <person name="Ihrmark K."/>
            <person name="Kuo A."/>
            <person name="LaButti K."/>
            <person name="Lipzen A."/>
            <person name="Morin E."/>
            <person name="Grigoriev I.V."/>
            <person name="Henrissat B."/>
            <person name="Lindahl B."/>
            <person name="Martin F."/>
        </authorList>
    </citation>
    <scope>NUCLEOTIDE SEQUENCE</scope>
    <source>
        <strain evidence="1">JB14</strain>
    </source>
</reference>
<name>A0A6A4GZR3_9AGAR</name>